<keyword evidence="3" id="KW-0804">Transcription</keyword>
<evidence type="ECO:0000313" key="8">
    <source>
        <dbReference type="Proteomes" id="UP001303946"/>
    </source>
</evidence>
<organism evidence="7 8">
    <name type="scientific">Piscinibacter gummiphilus</name>
    <dbReference type="NCBI Taxonomy" id="946333"/>
    <lineage>
        <taxon>Bacteria</taxon>
        <taxon>Pseudomonadati</taxon>
        <taxon>Pseudomonadota</taxon>
        <taxon>Betaproteobacteria</taxon>
        <taxon>Burkholderiales</taxon>
        <taxon>Sphaerotilaceae</taxon>
        <taxon>Piscinibacter</taxon>
    </lineage>
</organism>
<dbReference type="Gene3D" id="1.10.10.10">
    <property type="entry name" value="Winged helix-like DNA-binding domain superfamily/Winged helix DNA-binding domain"/>
    <property type="match status" value="1"/>
</dbReference>
<gene>
    <name evidence="7" type="ORF">RXV79_27520</name>
</gene>
<evidence type="ECO:0000256" key="2">
    <source>
        <dbReference type="ARBA" id="ARBA00023125"/>
    </source>
</evidence>
<sequence>MTDIVFLVDDDPNVLRSLGLLLHSSGFRVLPSASAEAFEHVLAIEGLAEDRIPNDGIGRCLVLDINMPGTNGRELFDRLKQRHLIDMLPVIPLTGHGDVAMAVEMVQAGAHYFLEKPPNTDQLVDLIRKAHRKSVAAMETTRVLRAEMARWAKLSDRELEVVQLLMKGMSNQQVCDKLNIGMATIKTHRLSARRKLNVREFVELTPSPKVLELITKRSAQASNA</sequence>
<dbReference type="Pfam" id="PF00196">
    <property type="entry name" value="GerE"/>
    <property type="match status" value="1"/>
</dbReference>
<evidence type="ECO:0000259" key="6">
    <source>
        <dbReference type="PROSITE" id="PS50110"/>
    </source>
</evidence>
<dbReference type="Proteomes" id="UP001303946">
    <property type="component" value="Plasmid unnamed1"/>
</dbReference>
<dbReference type="EMBL" id="CP136337">
    <property type="protein sequence ID" value="WOB11185.1"/>
    <property type="molecule type" value="Genomic_DNA"/>
</dbReference>
<dbReference type="PRINTS" id="PR00038">
    <property type="entry name" value="HTHLUXR"/>
</dbReference>
<dbReference type="CDD" id="cd06170">
    <property type="entry name" value="LuxR_C_like"/>
    <property type="match status" value="1"/>
</dbReference>
<keyword evidence="1" id="KW-0805">Transcription regulation</keyword>
<evidence type="ECO:0000256" key="1">
    <source>
        <dbReference type="ARBA" id="ARBA00023015"/>
    </source>
</evidence>
<dbReference type="InterPro" id="IPR001789">
    <property type="entry name" value="Sig_transdc_resp-reg_receiver"/>
</dbReference>
<proteinExistence type="predicted"/>
<evidence type="ECO:0000259" key="5">
    <source>
        <dbReference type="PROSITE" id="PS50043"/>
    </source>
</evidence>
<dbReference type="PANTHER" id="PTHR44688">
    <property type="entry name" value="DNA-BINDING TRANSCRIPTIONAL ACTIVATOR DEVR_DOSR"/>
    <property type="match status" value="1"/>
</dbReference>
<protein>
    <submittedName>
        <fullName evidence="7">Response regulator</fullName>
    </submittedName>
</protein>
<feature type="modified residue" description="4-aspartylphosphate" evidence="4">
    <location>
        <position position="64"/>
    </location>
</feature>
<feature type="domain" description="Response regulatory" evidence="6">
    <location>
        <begin position="4"/>
        <end position="131"/>
    </location>
</feature>
<dbReference type="PANTHER" id="PTHR44688:SF16">
    <property type="entry name" value="DNA-BINDING TRANSCRIPTIONAL ACTIVATOR DEVR_DOSR"/>
    <property type="match status" value="1"/>
</dbReference>
<dbReference type="Pfam" id="PF00072">
    <property type="entry name" value="Response_reg"/>
    <property type="match status" value="1"/>
</dbReference>
<dbReference type="SUPFAM" id="SSF52172">
    <property type="entry name" value="CheY-like"/>
    <property type="match status" value="1"/>
</dbReference>
<dbReference type="Gene3D" id="3.40.50.2300">
    <property type="match status" value="1"/>
</dbReference>
<accession>A0ABZ0D1Q7</accession>
<dbReference type="InterPro" id="IPR011006">
    <property type="entry name" value="CheY-like_superfamily"/>
</dbReference>
<dbReference type="InterPro" id="IPR036388">
    <property type="entry name" value="WH-like_DNA-bd_sf"/>
</dbReference>
<name>A0ABZ0D1Q7_9BURK</name>
<geneLocation type="plasmid" evidence="7 8">
    <name>unnamed1</name>
</geneLocation>
<evidence type="ECO:0000256" key="3">
    <source>
        <dbReference type="ARBA" id="ARBA00023163"/>
    </source>
</evidence>
<dbReference type="InterPro" id="IPR000792">
    <property type="entry name" value="Tscrpt_reg_LuxR_C"/>
</dbReference>
<keyword evidence="2" id="KW-0238">DNA-binding</keyword>
<feature type="domain" description="HTH luxR-type" evidence="5">
    <location>
        <begin position="147"/>
        <end position="212"/>
    </location>
</feature>
<dbReference type="SMART" id="SM00421">
    <property type="entry name" value="HTH_LUXR"/>
    <property type="match status" value="1"/>
</dbReference>
<evidence type="ECO:0000256" key="4">
    <source>
        <dbReference type="PROSITE-ProRule" id="PRU00169"/>
    </source>
</evidence>
<reference evidence="7 8" key="1">
    <citation type="submission" date="2023-10" db="EMBL/GenBank/DDBJ databases">
        <title>Bacteria for the degradation of biodegradable plastic PBAT(Polybutylene adipate terephthalate).</title>
        <authorList>
            <person name="Weon H.-Y."/>
            <person name="Yeon J."/>
        </authorList>
    </citation>
    <scope>NUCLEOTIDE SEQUENCE [LARGE SCALE GENOMIC DNA]</scope>
    <source>
        <strain evidence="7 8">SBD 7-3</strain>
        <plasmid evidence="7 8">unnamed1</plasmid>
    </source>
</reference>
<keyword evidence="7" id="KW-0614">Plasmid</keyword>
<dbReference type="RefSeq" id="WP_316704365.1">
    <property type="nucleotide sequence ID" value="NZ_CP136337.1"/>
</dbReference>
<dbReference type="PROSITE" id="PS50110">
    <property type="entry name" value="RESPONSE_REGULATORY"/>
    <property type="match status" value="1"/>
</dbReference>
<dbReference type="SMART" id="SM00448">
    <property type="entry name" value="REC"/>
    <property type="match status" value="1"/>
</dbReference>
<dbReference type="PROSITE" id="PS50043">
    <property type="entry name" value="HTH_LUXR_2"/>
    <property type="match status" value="1"/>
</dbReference>
<evidence type="ECO:0000313" key="7">
    <source>
        <dbReference type="EMBL" id="WOB11185.1"/>
    </source>
</evidence>
<keyword evidence="4" id="KW-0597">Phosphoprotein</keyword>
<keyword evidence="8" id="KW-1185">Reference proteome</keyword>